<dbReference type="AlphaFoldDB" id="A0A1W7D273"/>
<evidence type="ECO:0000313" key="3">
    <source>
        <dbReference type="Proteomes" id="UP000194218"/>
    </source>
</evidence>
<dbReference type="Proteomes" id="UP000194218">
    <property type="component" value="Chromosome"/>
</dbReference>
<dbReference type="RefSeq" id="WP_086160965.1">
    <property type="nucleotide sequence ID" value="NZ_CP021121.1"/>
</dbReference>
<feature type="domain" description="DUF6879" evidence="1">
    <location>
        <begin position="7"/>
        <end position="173"/>
    </location>
</feature>
<dbReference type="InterPro" id="IPR049244">
    <property type="entry name" value="DUF6879"/>
</dbReference>
<keyword evidence="3" id="KW-1185">Reference proteome</keyword>
<gene>
    <name evidence="2" type="ORF">CAG99_21930</name>
</gene>
<dbReference type="KEGG" id="smao:CAG99_21930"/>
<evidence type="ECO:0000313" key="2">
    <source>
        <dbReference type="EMBL" id="ARQ71124.1"/>
    </source>
</evidence>
<sequence>MPQKPPSFAEQLADCRQLAVHLEMRDVYGIAEEEAEFAAWKGGDGGLDPGWAEQRRGWLDLVRSAVARGVVMRRARVVSEPVTDYIRYEHAGTPLNIEAGEDVRWLSRRRASDIALPGNDYWLFDNQIVRFNHFTGDGASAGPEVVGDPAVVKLCATAFEAVWERATPHAEYRI</sequence>
<organism evidence="2 3">
    <name type="scientific">Streptomyces marincola</name>
    <dbReference type="NCBI Taxonomy" id="2878388"/>
    <lineage>
        <taxon>Bacteria</taxon>
        <taxon>Bacillati</taxon>
        <taxon>Actinomycetota</taxon>
        <taxon>Actinomycetes</taxon>
        <taxon>Kitasatosporales</taxon>
        <taxon>Streptomycetaceae</taxon>
        <taxon>Streptomyces</taxon>
    </lineage>
</organism>
<proteinExistence type="predicted"/>
<accession>A0A1W7D273</accession>
<name>A0A1W7D273_9ACTN</name>
<dbReference type="OrthoDB" id="4562627at2"/>
<reference evidence="2 3" key="1">
    <citation type="submission" date="2017-05" db="EMBL/GenBank/DDBJ databases">
        <title>Complete genome sequence of Streptomyces sp. SCSIO 03032 revealed the diverse biosynthetic pathways for its bioactive secondary metabolites.</title>
        <authorList>
            <person name="Ma L."/>
            <person name="Zhu Y."/>
            <person name="Zhang W."/>
            <person name="Zhang G."/>
            <person name="Tian X."/>
            <person name="Zhang S."/>
            <person name="Zhang C."/>
        </authorList>
    </citation>
    <scope>NUCLEOTIDE SEQUENCE [LARGE SCALE GENOMIC DNA]</scope>
    <source>
        <strain evidence="2 3">SCSIO 03032</strain>
    </source>
</reference>
<dbReference type="EMBL" id="CP021121">
    <property type="protein sequence ID" value="ARQ71124.1"/>
    <property type="molecule type" value="Genomic_DNA"/>
</dbReference>
<evidence type="ECO:0000259" key="1">
    <source>
        <dbReference type="Pfam" id="PF21806"/>
    </source>
</evidence>
<dbReference type="Pfam" id="PF21806">
    <property type="entry name" value="DUF6879"/>
    <property type="match status" value="1"/>
</dbReference>
<protein>
    <recommendedName>
        <fullName evidence="1">DUF6879 domain-containing protein</fullName>
    </recommendedName>
</protein>